<comment type="subcellular location">
    <subcellularLocation>
        <location evidence="4">Nucleus</location>
    </subcellularLocation>
</comment>
<name>A0AAJ6CG05_9BASI</name>
<dbReference type="InterPro" id="IPR029052">
    <property type="entry name" value="Metallo-depent_PP-like"/>
</dbReference>
<dbReference type="InterPro" id="IPR041816">
    <property type="entry name" value="Dbr1_N"/>
</dbReference>
<feature type="domain" description="Lariat debranching enzyme C-terminal" evidence="14">
    <location>
        <begin position="278"/>
        <end position="433"/>
    </location>
</feature>
<comment type="cofactor">
    <cofactor evidence="3">
        <name>Fe(2+)</name>
        <dbReference type="ChEBI" id="CHEBI:29033"/>
    </cofactor>
</comment>
<dbReference type="GO" id="GO:0000398">
    <property type="term" value="P:mRNA splicing, via spliceosome"/>
    <property type="evidence" value="ECO:0007669"/>
    <property type="project" value="TreeGrafter"/>
</dbReference>
<dbReference type="AlphaFoldDB" id="A0AAJ6CG05"/>
<dbReference type="EMBL" id="CP119944">
    <property type="protein sequence ID" value="WFC98847.1"/>
    <property type="molecule type" value="Genomic_DNA"/>
</dbReference>
<reference evidence="15 16" key="1">
    <citation type="submission" date="2023-03" db="EMBL/GenBank/DDBJ databases">
        <title>Mating type loci evolution in Malassezia.</title>
        <authorList>
            <person name="Coelho M.A."/>
        </authorList>
    </citation>
    <scope>NUCLEOTIDE SEQUENCE [LARGE SCALE GENOMIC DNA]</scope>
    <source>
        <strain evidence="15 16">CBS 9725</strain>
    </source>
</reference>
<dbReference type="SUPFAM" id="SSF56300">
    <property type="entry name" value="Metallo-dependent phosphatases"/>
    <property type="match status" value="1"/>
</dbReference>
<keyword evidence="11" id="KW-0464">Manganese</keyword>
<comment type="cofactor">
    <cofactor evidence="1">
        <name>Mn(2+)</name>
        <dbReference type="ChEBI" id="CHEBI:29035"/>
    </cofactor>
</comment>
<feature type="compositionally biased region" description="Polar residues" evidence="13">
    <location>
        <begin position="448"/>
        <end position="459"/>
    </location>
</feature>
<dbReference type="CDD" id="cd00844">
    <property type="entry name" value="MPP_Dbr1_N"/>
    <property type="match status" value="1"/>
</dbReference>
<evidence type="ECO:0000256" key="8">
    <source>
        <dbReference type="ARBA" id="ARBA00022801"/>
    </source>
</evidence>
<keyword evidence="7" id="KW-0479">Metal-binding</keyword>
<evidence type="ECO:0000256" key="13">
    <source>
        <dbReference type="SAM" id="MobiDB-lite"/>
    </source>
</evidence>
<evidence type="ECO:0000256" key="10">
    <source>
        <dbReference type="ARBA" id="ARBA00023004"/>
    </source>
</evidence>
<keyword evidence="12" id="KW-0539">Nucleus</keyword>
<dbReference type="InterPro" id="IPR004843">
    <property type="entry name" value="Calcineurin-like_PHP"/>
</dbReference>
<feature type="region of interest" description="Disordered" evidence="13">
    <location>
        <begin position="434"/>
        <end position="480"/>
    </location>
</feature>
<dbReference type="Pfam" id="PF00149">
    <property type="entry name" value="Metallophos"/>
    <property type="match status" value="1"/>
</dbReference>
<accession>A0AAJ6CG05</accession>
<evidence type="ECO:0000256" key="6">
    <source>
        <dbReference type="ARBA" id="ARBA00022664"/>
    </source>
</evidence>
<evidence type="ECO:0000256" key="5">
    <source>
        <dbReference type="ARBA" id="ARBA00006045"/>
    </source>
</evidence>
<dbReference type="Gene3D" id="3.60.21.10">
    <property type="match status" value="1"/>
</dbReference>
<dbReference type="FunFam" id="3.60.21.10:FF:000035">
    <property type="entry name" value="Lariat debranching enzyme"/>
    <property type="match status" value="1"/>
</dbReference>
<feature type="region of interest" description="Disordered" evidence="13">
    <location>
        <begin position="240"/>
        <end position="265"/>
    </location>
</feature>
<dbReference type="PANTHER" id="PTHR12849">
    <property type="entry name" value="RNA LARIAT DEBRANCHING ENZYME"/>
    <property type="match status" value="1"/>
</dbReference>
<evidence type="ECO:0000256" key="9">
    <source>
        <dbReference type="ARBA" id="ARBA00022833"/>
    </source>
</evidence>
<comment type="similarity">
    <text evidence="5">Belongs to the lariat debranching enzyme family.</text>
</comment>
<dbReference type="SMART" id="SM01124">
    <property type="entry name" value="DBR1"/>
    <property type="match status" value="1"/>
</dbReference>
<evidence type="ECO:0000256" key="4">
    <source>
        <dbReference type="ARBA" id="ARBA00004123"/>
    </source>
</evidence>
<evidence type="ECO:0000313" key="16">
    <source>
        <dbReference type="Proteomes" id="UP001219567"/>
    </source>
</evidence>
<dbReference type="PANTHER" id="PTHR12849:SF0">
    <property type="entry name" value="LARIAT DEBRANCHING ENZYME"/>
    <property type="match status" value="1"/>
</dbReference>
<evidence type="ECO:0000313" key="15">
    <source>
        <dbReference type="EMBL" id="WFC98847.1"/>
    </source>
</evidence>
<organism evidence="15 16">
    <name type="scientific">Malassezia yamatoensis</name>
    <dbReference type="NCBI Taxonomy" id="253288"/>
    <lineage>
        <taxon>Eukaryota</taxon>
        <taxon>Fungi</taxon>
        <taxon>Dikarya</taxon>
        <taxon>Basidiomycota</taxon>
        <taxon>Ustilaginomycotina</taxon>
        <taxon>Malasseziomycetes</taxon>
        <taxon>Malasseziales</taxon>
        <taxon>Malasseziaceae</taxon>
        <taxon>Malassezia</taxon>
    </lineage>
</organism>
<evidence type="ECO:0000256" key="1">
    <source>
        <dbReference type="ARBA" id="ARBA00001936"/>
    </source>
</evidence>
<evidence type="ECO:0000256" key="7">
    <source>
        <dbReference type="ARBA" id="ARBA00022723"/>
    </source>
</evidence>
<keyword evidence="9" id="KW-0862">Zinc</keyword>
<dbReference type="GO" id="GO:0008419">
    <property type="term" value="F:RNA lariat debranching enzyme activity"/>
    <property type="evidence" value="ECO:0007669"/>
    <property type="project" value="TreeGrafter"/>
</dbReference>
<evidence type="ECO:0000259" key="14">
    <source>
        <dbReference type="SMART" id="SM01124"/>
    </source>
</evidence>
<evidence type="ECO:0000256" key="11">
    <source>
        <dbReference type="ARBA" id="ARBA00023211"/>
    </source>
</evidence>
<sequence>MRIAVEGCSHGELDRIYTQILENETSTGKRVDLLLLCGDLQAIRNEGDLQSLAVPVKYRRMGDFAEYYSGQKTAPILTLVIGGNHEASNHLWELHYGGWLAPNLYFLGTAGCVNVGGLVIAGASGIFKPNDYHKGHYERLPYNAGDIRSVYHTRQYEIHKLQYLYRPDIFLSHDWPNTIEQYGNVRELLRKKPFFRKEIETATLGSPPLQMLLAQLRPRYWFSAHLHVRYAAQVDFSSLPPTSATENEPQRCEPLPDESLPSTNSEAIDISDDLHDAVPKSASAPHICTEFLALSKCGSRADYLDFNDMKTPIDEMLHSFPSTERPEVPFSFDLRWLAITKVMHPYLSLHRQQPPLPTTDDHLIRQKIQQEQDALKTRLDTNPDLLHIRNVQKFVVTAPTHADFTPAHNSATNVYENPQTCAFCELIDIPNLLTKSGPQPDTRHPTADSMQAGSTQNELAQIRAVAADRKRKRKSLAASK</sequence>
<dbReference type="GO" id="GO:0046872">
    <property type="term" value="F:metal ion binding"/>
    <property type="evidence" value="ECO:0007669"/>
    <property type="project" value="UniProtKB-KW"/>
</dbReference>
<dbReference type="GO" id="GO:0005634">
    <property type="term" value="C:nucleus"/>
    <property type="evidence" value="ECO:0007669"/>
    <property type="project" value="UniProtKB-SubCell"/>
</dbReference>
<dbReference type="Proteomes" id="UP001219567">
    <property type="component" value="Chromosome 2"/>
</dbReference>
<keyword evidence="16" id="KW-1185">Reference proteome</keyword>
<evidence type="ECO:0000256" key="3">
    <source>
        <dbReference type="ARBA" id="ARBA00001954"/>
    </source>
</evidence>
<feature type="compositionally biased region" description="Basic residues" evidence="13">
    <location>
        <begin position="469"/>
        <end position="480"/>
    </location>
</feature>
<gene>
    <name evidence="15" type="primary">DBR1</name>
    <name evidence="15" type="ORF">MYAM1_001580</name>
</gene>
<proteinExistence type="inferred from homology"/>
<dbReference type="InterPro" id="IPR007708">
    <property type="entry name" value="DBR1_C"/>
</dbReference>
<evidence type="ECO:0000256" key="12">
    <source>
        <dbReference type="ARBA" id="ARBA00023242"/>
    </source>
</evidence>
<keyword evidence="10" id="KW-0408">Iron</keyword>
<dbReference type="Pfam" id="PF05011">
    <property type="entry name" value="DBR1"/>
    <property type="match status" value="1"/>
</dbReference>
<keyword evidence="6" id="KW-0507">mRNA processing</keyword>
<protein>
    <submittedName>
        <fullName evidence="15">Lariat debranching enzyme</fullName>
    </submittedName>
</protein>
<keyword evidence="8" id="KW-0378">Hydrolase</keyword>
<comment type="cofactor">
    <cofactor evidence="2">
        <name>Zn(2+)</name>
        <dbReference type="ChEBI" id="CHEBI:29105"/>
    </cofactor>
</comment>
<evidence type="ECO:0000256" key="2">
    <source>
        <dbReference type="ARBA" id="ARBA00001947"/>
    </source>
</evidence>